<comment type="caution">
    <text evidence="1">The sequence shown here is derived from an EMBL/GenBank/DDBJ whole genome shotgun (WGS) entry which is preliminary data.</text>
</comment>
<dbReference type="Pfam" id="PF11392">
    <property type="entry name" value="AllH"/>
    <property type="match status" value="1"/>
</dbReference>
<proteinExistence type="predicted"/>
<organism evidence="1 2">
    <name type="scientific">Serratia oryzae</name>
    <dbReference type="NCBI Taxonomy" id="2034155"/>
    <lineage>
        <taxon>Bacteria</taxon>
        <taxon>Pseudomonadati</taxon>
        <taxon>Pseudomonadota</taxon>
        <taxon>Gammaproteobacteria</taxon>
        <taxon>Enterobacterales</taxon>
        <taxon>Yersiniaceae</taxon>
        <taxon>Serratia</taxon>
    </lineage>
</organism>
<dbReference type="STRING" id="2034155.BMI79_17765"/>
<accession>A0A1S8CGS3</accession>
<evidence type="ECO:0000313" key="1">
    <source>
        <dbReference type="EMBL" id="OMQ20595.1"/>
    </source>
</evidence>
<gene>
    <name evidence="1" type="ORF">BMI79_17765</name>
</gene>
<sequence length="296" mass="32342">MGQPMFLPVLSVGYLAANRLAEGDQLQVHSAFQRSLNLRHPDGYLLSILSRDNQNLPDAIRIAPPGNWDWRYHLQAGQAVRFANATLQSEHWGMVLSHSIRWCPQAWLSGEFAPQFQSVLRHYAPLAQQLGQYCQQHQSASELQLLPGIGQGARAVTLAMTDTPAQLTAEVSALIGFGRGLTPDGDDYLLGYLTALWPWRQHPAIATHDATLRSIISSQLSRTNDISRHYLARALEGHVSQPICDLMLLLGTEATAPQIEAAAQQVMQFGASSGVDCLAGLLHGLRTLSSALSPAR</sequence>
<dbReference type="InterPro" id="IPR021530">
    <property type="entry name" value="AllH-like"/>
</dbReference>
<reference evidence="1 2" key="1">
    <citation type="submission" date="2016-11" db="EMBL/GenBank/DDBJ databases">
        <title>Rahnella oryzae sp. nov., isolated from rice root.</title>
        <authorList>
            <person name="Zhang X.-X."/>
            <person name="Zhang J."/>
        </authorList>
    </citation>
    <scope>NUCLEOTIDE SEQUENCE [LARGE SCALE GENOMIC DNA]</scope>
    <source>
        <strain evidence="1 2">J11-6</strain>
    </source>
</reference>
<evidence type="ECO:0000313" key="2">
    <source>
        <dbReference type="Proteomes" id="UP000216021"/>
    </source>
</evidence>
<evidence type="ECO:0008006" key="3">
    <source>
        <dbReference type="Google" id="ProtNLM"/>
    </source>
</evidence>
<dbReference type="Proteomes" id="UP000216021">
    <property type="component" value="Unassembled WGS sequence"/>
</dbReference>
<dbReference type="EMBL" id="MOXD01000011">
    <property type="protein sequence ID" value="OMQ20595.1"/>
    <property type="molecule type" value="Genomic_DNA"/>
</dbReference>
<name>A0A1S8CGS3_9GAMM</name>
<keyword evidence="2" id="KW-1185">Reference proteome</keyword>
<protein>
    <recommendedName>
        <fullName evidence="3">DUF2877 domain-containing protein</fullName>
    </recommendedName>
</protein>
<dbReference type="AlphaFoldDB" id="A0A1S8CGS3"/>